<accession>A0A0S2KHP2</accession>
<proteinExistence type="predicted"/>
<dbReference type="STRING" id="76123.AS203_00905"/>
<dbReference type="KEGG" id="peo:AS203_00905"/>
<keyword evidence="1" id="KW-0732">Signal</keyword>
<dbReference type="EMBL" id="CP013195">
    <property type="protein sequence ID" value="ALO47837.1"/>
    <property type="molecule type" value="Genomic_DNA"/>
</dbReference>
<dbReference type="RefSeq" id="WP_025065161.1">
    <property type="nucleotide sequence ID" value="NZ_CP013195.1"/>
</dbReference>
<reference evidence="3" key="1">
    <citation type="submission" date="2015-11" db="EMBL/GenBank/DDBJ databases">
        <authorList>
            <person name="Holder M.E."/>
            <person name="Ajami N.J."/>
            <person name="Petrosino J.F."/>
        </authorList>
    </citation>
    <scope>NUCLEOTIDE SEQUENCE [LARGE SCALE GENOMIC DNA]</scope>
    <source>
        <strain evidence="3">F0113</strain>
    </source>
</reference>
<evidence type="ECO:0000313" key="2">
    <source>
        <dbReference type="EMBL" id="ALO47837.1"/>
    </source>
</evidence>
<keyword evidence="3" id="KW-1185">Reference proteome</keyword>
<evidence type="ECO:0000313" key="3">
    <source>
        <dbReference type="Proteomes" id="UP000056252"/>
    </source>
</evidence>
<gene>
    <name evidence="2" type="ORF">AS203_00905</name>
</gene>
<dbReference type="Proteomes" id="UP000056252">
    <property type="component" value="Chromosome"/>
</dbReference>
<dbReference type="PROSITE" id="PS51257">
    <property type="entry name" value="PROKAR_LIPOPROTEIN"/>
    <property type="match status" value="1"/>
</dbReference>
<organism evidence="2 3">
    <name type="scientific">Hoylesella enoeca</name>
    <dbReference type="NCBI Taxonomy" id="76123"/>
    <lineage>
        <taxon>Bacteria</taxon>
        <taxon>Pseudomonadati</taxon>
        <taxon>Bacteroidota</taxon>
        <taxon>Bacteroidia</taxon>
        <taxon>Bacteroidales</taxon>
        <taxon>Prevotellaceae</taxon>
        <taxon>Hoylesella</taxon>
    </lineage>
</organism>
<sequence length="303" mass="33351">MKIMNYINLFGIAGLLTIFAACSDNNDYTPGPEVSANCQQVRFVDTNNPISVRDAANTTDRTVTLTVKRNNTGASLTVPVKVIAKSEGLEMPTEVTFSAGDSLASYVIKAPQSAKFGEIYQYEIRLEGDNIDPYKQLDGGALFSGQVTFPKSKAATFWFANGSKGATLFDTWTETLMDLGNNNFYIKDFMHSGENLWITTSSTGTMSFKSDAWTPACIRADSGDAGCYYYYFQKLHGGSLSSYALYPKGNDSTTPYITEMMLYGGPTYSTYHTNGTWGQTYVGSITYSTGDSESWVYLYFQLS</sequence>
<evidence type="ECO:0008006" key="4">
    <source>
        <dbReference type="Google" id="ProtNLM"/>
    </source>
</evidence>
<dbReference type="AlphaFoldDB" id="A0A0S2KHP2"/>
<dbReference type="OrthoDB" id="1062397at2"/>
<evidence type="ECO:0000256" key="1">
    <source>
        <dbReference type="SAM" id="SignalP"/>
    </source>
</evidence>
<feature type="signal peptide" evidence="1">
    <location>
        <begin position="1"/>
        <end position="20"/>
    </location>
</feature>
<feature type="chain" id="PRO_5006601864" description="DUF1735 domain-containing protein" evidence="1">
    <location>
        <begin position="21"/>
        <end position="303"/>
    </location>
</feature>
<name>A0A0S2KHP2_9BACT</name>
<protein>
    <recommendedName>
        <fullName evidence="4">DUF1735 domain-containing protein</fullName>
    </recommendedName>
</protein>